<reference evidence="4 5" key="1">
    <citation type="submission" date="2015-11" db="EMBL/GenBank/DDBJ databases">
        <title>Genomic analysis of 38 Legionella species identifies large and diverse effector repertoires.</title>
        <authorList>
            <person name="Burstein D."/>
            <person name="Amaro F."/>
            <person name="Zusman T."/>
            <person name="Lifshitz Z."/>
            <person name="Cohen O."/>
            <person name="Gilbert J.A."/>
            <person name="Pupko T."/>
            <person name="Shuman H.A."/>
            <person name="Segal G."/>
        </authorList>
    </citation>
    <scope>NUCLEOTIDE SEQUENCE [LARGE SCALE GENOMIC DNA]</scope>
    <source>
        <strain evidence="4 5">SC-63-C7</strain>
    </source>
</reference>
<dbReference type="InterPro" id="IPR036770">
    <property type="entry name" value="Ankyrin_rpt-contain_sf"/>
</dbReference>
<dbReference type="Gene3D" id="1.25.40.20">
    <property type="entry name" value="Ankyrin repeat-containing domain"/>
    <property type="match status" value="2"/>
</dbReference>
<keyword evidence="5" id="KW-1185">Reference proteome</keyword>
<dbReference type="PROSITE" id="PS50088">
    <property type="entry name" value="ANK_REPEAT"/>
    <property type="match status" value="3"/>
</dbReference>
<accession>A0A0W0ZET9</accession>
<evidence type="ECO:0000256" key="2">
    <source>
        <dbReference type="ARBA" id="ARBA00023043"/>
    </source>
</evidence>
<gene>
    <name evidence="4" type="ORF">Lsan_0354</name>
</gene>
<name>A0A0W0ZET9_9GAMM</name>
<evidence type="ECO:0000313" key="4">
    <source>
        <dbReference type="EMBL" id="KTD67559.1"/>
    </source>
</evidence>
<feature type="non-terminal residue" evidence="4">
    <location>
        <position position="1"/>
    </location>
</feature>
<dbReference type="PANTHER" id="PTHR24171">
    <property type="entry name" value="ANKYRIN REPEAT DOMAIN-CONTAINING PROTEIN 39-RELATED"/>
    <property type="match status" value="1"/>
</dbReference>
<evidence type="ECO:0000313" key="5">
    <source>
        <dbReference type="Proteomes" id="UP000054703"/>
    </source>
</evidence>
<proteinExistence type="predicted"/>
<dbReference type="SUPFAM" id="SSF48403">
    <property type="entry name" value="Ankyrin repeat"/>
    <property type="match status" value="1"/>
</dbReference>
<dbReference type="Pfam" id="PF12796">
    <property type="entry name" value="Ank_2"/>
    <property type="match status" value="2"/>
</dbReference>
<organism evidence="4 5">
    <name type="scientific">Legionella santicrucis</name>
    <dbReference type="NCBI Taxonomy" id="45074"/>
    <lineage>
        <taxon>Bacteria</taxon>
        <taxon>Pseudomonadati</taxon>
        <taxon>Pseudomonadota</taxon>
        <taxon>Gammaproteobacteria</taxon>
        <taxon>Legionellales</taxon>
        <taxon>Legionellaceae</taxon>
        <taxon>Legionella</taxon>
    </lineage>
</organism>
<protein>
    <submittedName>
        <fullName evidence="4">Ankyrin repeat protein</fullName>
    </submittedName>
</protein>
<keyword evidence="2 3" id="KW-0040">ANK repeat</keyword>
<evidence type="ECO:0000256" key="3">
    <source>
        <dbReference type="PROSITE-ProRule" id="PRU00023"/>
    </source>
</evidence>
<dbReference type="Proteomes" id="UP000054703">
    <property type="component" value="Unassembled WGS sequence"/>
</dbReference>
<evidence type="ECO:0000256" key="1">
    <source>
        <dbReference type="ARBA" id="ARBA00022737"/>
    </source>
</evidence>
<dbReference type="EMBL" id="LNYU01000007">
    <property type="protein sequence ID" value="KTD67559.1"/>
    <property type="molecule type" value="Genomic_DNA"/>
</dbReference>
<feature type="repeat" description="ANK" evidence="3">
    <location>
        <begin position="135"/>
        <end position="167"/>
    </location>
</feature>
<comment type="caution">
    <text evidence="4">The sequence shown here is derived from an EMBL/GenBank/DDBJ whole genome shotgun (WGS) entry which is preliminary data.</text>
</comment>
<feature type="repeat" description="ANK" evidence="3">
    <location>
        <begin position="61"/>
        <end position="93"/>
    </location>
</feature>
<sequence length="250" mass="27438">FALSTKNDELLELLGEYASHHQEAFDALLATNRYYLQQLNQGIIAFDALEQGASINAMNKKGQSALHLATLKADKESLSKLIARGINVNIQDKDGNTALIHALETVLYKDKNEVGRDIAQQLIAAQAQVDIKDDDENTPLIIAVQNQDLAMVNYLLEHGACLETFDGDMKTALFWAAEKGDEAIFDALLKQGAKVNEVSYPEENTPLMAALINRHFSMAQKILSQTEVAIKQKNRHGKTVLHAAAGTPEA</sequence>
<keyword evidence="1" id="KW-0677">Repeat</keyword>
<dbReference type="STRING" id="45074.Lsan_0354"/>
<dbReference type="PANTHER" id="PTHR24171:SF9">
    <property type="entry name" value="ANKYRIN REPEAT DOMAIN-CONTAINING PROTEIN 39"/>
    <property type="match status" value="1"/>
</dbReference>
<feature type="repeat" description="ANK" evidence="3">
    <location>
        <begin position="168"/>
        <end position="200"/>
    </location>
</feature>
<dbReference type="RefSeq" id="WP_162265581.1">
    <property type="nucleotide sequence ID" value="NZ_LNYU01000007.1"/>
</dbReference>
<dbReference type="PROSITE" id="PS50297">
    <property type="entry name" value="ANK_REP_REGION"/>
    <property type="match status" value="3"/>
</dbReference>
<dbReference type="InterPro" id="IPR002110">
    <property type="entry name" value="Ankyrin_rpt"/>
</dbReference>
<dbReference type="SMART" id="SM00248">
    <property type="entry name" value="ANK"/>
    <property type="match status" value="5"/>
</dbReference>
<dbReference type="AlphaFoldDB" id="A0A0W0ZET9"/>
<dbReference type="PATRIC" id="fig|45074.5.peg.374"/>